<dbReference type="EMBL" id="FUGE01000132">
    <property type="protein sequence ID" value="SJM71719.1"/>
    <property type="molecule type" value="Genomic_DNA"/>
</dbReference>
<evidence type="ECO:0000313" key="4">
    <source>
        <dbReference type="Proteomes" id="UP000188357"/>
    </source>
</evidence>
<dbReference type="Proteomes" id="UP000188357">
    <property type="component" value="Unassembled WGS sequence"/>
</dbReference>
<keyword evidence="4" id="KW-1185">Reference proteome</keyword>
<feature type="compositionally biased region" description="Polar residues" evidence="1">
    <location>
        <begin position="235"/>
        <end position="247"/>
    </location>
</feature>
<dbReference type="AlphaFoldDB" id="A0A1R4GU43"/>
<protein>
    <submittedName>
        <fullName evidence="3">Uncharacterized protein</fullName>
    </submittedName>
</protein>
<reference evidence="3 4" key="1">
    <citation type="submission" date="2017-02" db="EMBL/GenBank/DDBJ databases">
        <authorList>
            <person name="Peterson S.W."/>
        </authorList>
    </citation>
    <scope>NUCLEOTIDE SEQUENCE [LARGE SCALE GENOMIC DNA]</scope>
    <source>
        <strain evidence="3">Psychrobacter_piechaudii</strain>
    </source>
</reference>
<feature type="region of interest" description="Disordered" evidence="1">
    <location>
        <begin position="220"/>
        <end position="284"/>
    </location>
</feature>
<gene>
    <name evidence="3" type="ORF">A1232T_01316</name>
</gene>
<dbReference type="RefSeq" id="WP_077451070.1">
    <property type="nucleotide sequence ID" value="NZ_FUGE01000132.1"/>
</dbReference>
<feature type="region of interest" description="Disordered" evidence="1">
    <location>
        <begin position="182"/>
        <end position="204"/>
    </location>
</feature>
<evidence type="ECO:0000256" key="1">
    <source>
        <dbReference type="SAM" id="MobiDB-lite"/>
    </source>
</evidence>
<name>A0A1R4GU43_9GAMM</name>
<feature type="compositionally biased region" description="Basic and acidic residues" evidence="1">
    <location>
        <begin position="248"/>
        <end position="262"/>
    </location>
</feature>
<organism evidence="3 4">
    <name type="scientific">Psychrobacter piechaudii</name>
    <dbReference type="NCBI Taxonomy" id="1945521"/>
    <lineage>
        <taxon>Bacteria</taxon>
        <taxon>Pseudomonadati</taxon>
        <taxon>Pseudomonadota</taxon>
        <taxon>Gammaproteobacteria</taxon>
        <taxon>Moraxellales</taxon>
        <taxon>Moraxellaceae</taxon>
        <taxon>Psychrobacter</taxon>
    </lineage>
</organism>
<keyword evidence="2" id="KW-1133">Transmembrane helix</keyword>
<proteinExistence type="predicted"/>
<dbReference type="OrthoDB" id="6653564at2"/>
<evidence type="ECO:0000256" key="2">
    <source>
        <dbReference type="SAM" id="Phobius"/>
    </source>
</evidence>
<feature type="compositionally biased region" description="Basic and acidic residues" evidence="1">
    <location>
        <begin position="192"/>
        <end position="202"/>
    </location>
</feature>
<sequence>MTYLAPRQGLFAIIILISFFIQTTLLLISTNQQLDELKMQTGERMLVQLIDEVKLPLLSKDKVSLSVLTGRYTSENTVASLTVKDIDDQVLIQTGEAQLLEGKTMSRQVIMGDTVIGTVNMTLRDTGNGEIIASQWIFILGSFITHLLIWLLYGYVARPTREQLAALSRDVQDYLITQNQGQGRGRVALQRQDSESSDETRPADGLSIHQALGNYIKTQQEGAEGGDPNAKHSEQTAADNTGNSQRDILTKIDDNAAGKTESEAADAENTETRAATTETEAKPQSLMANRPIEVATVKIRFYDPNSLLSALAFEKSEPYFALCTQLLQRTIDELIKQPILFGIKLNNKPVFDENGATVEFLATTSHSRAGLAAIMLAKAYVMLNEVTYIKHRELQRFALQVVAGVSDQATSEKMEQLLINNARAGDILALLPVEGIKQLRGYIQLNSLKNPTTVYERDCASLEGVNDSMMQRLIDVRDAVLLSALN</sequence>
<keyword evidence="2" id="KW-0472">Membrane</keyword>
<evidence type="ECO:0000313" key="3">
    <source>
        <dbReference type="EMBL" id="SJM71719.1"/>
    </source>
</evidence>
<accession>A0A1R4GU43</accession>
<keyword evidence="2" id="KW-0812">Transmembrane</keyword>
<dbReference type="STRING" id="1945521.A1232T_01316"/>
<feature type="transmembrane region" description="Helical" evidence="2">
    <location>
        <begin position="131"/>
        <end position="153"/>
    </location>
</feature>
<feature type="transmembrane region" description="Helical" evidence="2">
    <location>
        <begin position="9"/>
        <end position="29"/>
    </location>
</feature>